<dbReference type="Proteomes" id="UP001060414">
    <property type="component" value="Chromosome"/>
</dbReference>
<keyword evidence="2" id="KW-1185">Reference proteome</keyword>
<accession>A0ABY5ZJI1</accession>
<proteinExistence type="predicted"/>
<evidence type="ECO:0000313" key="1">
    <source>
        <dbReference type="EMBL" id="UWZ79290.1"/>
    </source>
</evidence>
<organism evidence="1 2">
    <name type="scientific">Geoalkalibacter halelectricus</name>
    <dbReference type="NCBI Taxonomy" id="2847045"/>
    <lineage>
        <taxon>Bacteria</taxon>
        <taxon>Pseudomonadati</taxon>
        <taxon>Thermodesulfobacteriota</taxon>
        <taxon>Desulfuromonadia</taxon>
        <taxon>Desulfuromonadales</taxon>
        <taxon>Geoalkalibacteraceae</taxon>
        <taxon>Geoalkalibacter</taxon>
    </lineage>
</organism>
<evidence type="ECO:0000313" key="2">
    <source>
        <dbReference type="Proteomes" id="UP001060414"/>
    </source>
</evidence>
<protein>
    <submittedName>
        <fullName evidence="1">DUF6364 family protein</fullName>
    </submittedName>
</protein>
<reference evidence="1" key="1">
    <citation type="journal article" date="2022" name="Environ. Microbiol.">
        <title>Geoalkalibacter halelectricus SAP #1 sp. nov. possessing extracellular electron transfer and mineral#reducing capabilities from a haloalkaline environment.</title>
        <authorList>
            <person name="Yadav S."/>
            <person name="Singh R."/>
            <person name="Sundharam S.S."/>
            <person name="Chaudhary S."/>
            <person name="Krishnamurthi S."/>
            <person name="Patil S.A."/>
        </authorList>
    </citation>
    <scope>NUCLEOTIDE SEQUENCE</scope>
    <source>
        <strain evidence="1">SAP-1</strain>
    </source>
</reference>
<name>A0ABY5ZJI1_9BACT</name>
<dbReference type="EMBL" id="CP092109">
    <property type="protein sequence ID" value="UWZ79290.1"/>
    <property type="molecule type" value="Genomic_DNA"/>
</dbReference>
<sequence>MPTRKLTVRLPEEDIEFAKKYASDHGLTLTQLLDRYLKKLRQAPQGDIHPDILRFSGIIPGDRDMRDEYRDAMEEKHR</sequence>
<dbReference type="Pfam" id="PF19891">
    <property type="entry name" value="DUF6364"/>
    <property type="match status" value="1"/>
</dbReference>
<gene>
    <name evidence="1" type="ORF">L9S41_16650</name>
</gene>
<dbReference type="RefSeq" id="WP_260747646.1">
    <property type="nucleotide sequence ID" value="NZ_CP092109.1"/>
</dbReference>
<dbReference type="InterPro" id="IPR045944">
    <property type="entry name" value="DUF6364"/>
</dbReference>